<dbReference type="RefSeq" id="WP_200282024.1">
    <property type="nucleotide sequence ID" value="NZ_JAENII010000014.1"/>
</dbReference>
<evidence type="ECO:0008006" key="3">
    <source>
        <dbReference type="Google" id="ProtNLM"/>
    </source>
</evidence>
<dbReference type="EMBL" id="JAENII010000014">
    <property type="protein sequence ID" value="MBK1828478.1"/>
    <property type="molecule type" value="Genomic_DNA"/>
</dbReference>
<dbReference type="SUPFAM" id="SSF81301">
    <property type="entry name" value="Nucleotidyltransferase"/>
    <property type="match status" value="1"/>
</dbReference>
<comment type="caution">
    <text evidence="1">The sequence shown here is derived from an EMBL/GenBank/DDBJ whole genome shotgun (WGS) entry which is preliminary data.</text>
</comment>
<proteinExistence type="predicted"/>
<gene>
    <name evidence="1" type="ORF">JIN81_15705</name>
</gene>
<organism evidence="1 2">
    <name type="scientific">Haloferula rosea</name>
    <dbReference type="NCBI Taxonomy" id="490093"/>
    <lineage>
        <taxon>Bacteria</taxon>
        <taxon>Pseudomonadati</taxon>
        <taxon>Verrucomicrobiota</taxon>
        <taxon>Verrucomicrobiia</taxon>
        <taxon>Verrucomicrobiales</taxon>
        <taxon>Verrucomicrobiaceae</taxon>
        <taxon>Haloferula</taxon>
    </lineage>
</organism>
<protein>
    <recommendedName>
        <fullName evidence="3">Nucleotidyltransferase family protein</fullName>
    </recommendedName>
</protein>
<evidence type="ECO:0000313" key="1">
    <source>
        <dbReference type="EMBL" id="MBK1828478.1"/>
    </source>
</evidence>
<keyword evidence="2" id="KW-1185">Reference proteome</keyword>
<reference evidence="1" key="1">
    <citation type="submission" date="2021-01" db="EMBL/GenBank/DDBJ databases">
        <title>Modified the classification status of verrucomicrobia.</title>
        <authorList>
            <person name="Feng X."/>
        </authorList>
    </citation>
    <scope>NUCLEOTIDE SEQUENCE</scope>
    <source>
        <strain evidence="1">KCTC 22201</strain>
    </source>
</reference>
<evidence type="ECO:0000313" key="2">
    <source>
        <dbReference type="Proteomes" id="UP000658278"/>
    </source>
</evidence>
<sequence>MNSDFKDLLRIFAEEGVEYLTVGAYAVIHYTQPRYTKDIDLWIKPSVENAERVARAFHRFGLPLVEVTQQDFEQEGLQYAIGMPPCQIDFLTSLPGAPSFDEAWCRRSSAEEDNIPIHFLGKSDLVSAKKTAARPQDLADLDELERAGG</sequence>
<name>A0A934RF41_9BACT</name>
<dbReference type="InterPro" id="IPR043519">
    <property type="entry name" value="NT_sf"/>
</dbReference>
<dbReference type="AlphaFoldDB" id="A0A934RF41"/>
<dbReference type="Proteomes" id="UP000658278">
    <property type="component" value="Unassembled WGS sequence"/>
</dbReference>
<dbReference type="Gene3D" id="3.30.460.40">
    <property type="match status" value="1"/>
</dbReference>
<accession>A0A934RF41</accession>